<dbReference type="EMBL" id="AEYP01050467">
    <property type="status" value="NOT_ANNOTATED_CDS"/>
    <property type="molecule type" value="Genomic_DNA"/>
</dbReference>
<dbReference type="AlphaFoldDB" id="M3Z8X7"/>
<reference evidence="2" key="1">
    <citation type="submission" date="2024-06" db="UniProtKB">
        <authorList>
            <consortium name="Ensembl"/>
        </authorList>
    </citation>
    <scope>IDENTIFICATION</scope>
</reference>
<feature type="region of interest" description="Disordered" evidence="1">
    <location>
        <begin position="314"/>
        <end position="373"/>
    </location>
</feature>
<sequence>MTPTFLLGKNERVLFQPRGMRLCVLTAAGSPWPCTLLSGGRSRAWAGMEPARRTSKLEAVVGRRPHPEMPTRRSGTPGPAPTGLEDHRVGEAVGSLGRAQPALGQGEAPGGQPVPLPAASRGRTRPRQPGLCQALGSLGWAGPQRTHACTPTRAHMAKQTYARCRNGSGKTGKPPWQPVEKVVFHCCDVSGATCLQNGDSDGVGCGAPGAPWGPPWTVCAGGLRPAPGGAPAHRELQGGRRAGGPGWSPPRALSLRPCEVHAPTSSCEVRTPTSSCEVRTPMSSCEVRAPTSSSSHSRPLHACCGDRAEPRPEVSPLWGTCLPSPRTPDAGRQGDSREPGCPRTCSPQTRPDHPTEVSSGPRDRVPFPGSMKP</sequence>
<accession>M3Z8X7</accession>
<dbReference type="HOGENOM" id="CLU_741784_0_0_1"/>
<evidence type="ECO:0000256" key="1">
    <source>
        <dbReference type="SAM" id="MobiDB-lite"/>
    </source>
</evidence>
<feature type="region of interest" description="Disordered" evidence="1">
    <location>
        <begin position="62"/>
        <end position="87"/>
    </location>
</feature>
<proteinExistence type="predicted"/>
<feature type="region of interest" description="Disordered" evidence="1">
    <location>
        <begin position="281"/>
        <end position="301"/>
    </location>
</feature>
<dbReference type="InParanoid" id="M3Z8X7"/>
<feature type="region of interest" description="Disordered" evidence="1">
    <location>
        <begin position="100"/>
        <end position="128"/>
    </location>
</feature>
<evidence type="ECO:0000313" key="2">
    <source>
        <dbReference type="Ensembl" id="ENSMPUP00000020041.1"/>
    </source>
</evidence>
<feature type="compositionally biased region" description="Basic and acidic residues" evidence="1">
    <location>
        <begin position="350"/>
        <end position="365"/>
    </location>
</feature>
<organism evidence="2">
    <name type="scientific">Mustela putorius furo</name>
    <name type="common">European domestic ferret</name>
    <name type="synonym">Mustela furo</name>
    <dbReference type="NCBI Taxonomy" id="9669"/>
    <lineage>
        <taxon>Eukaryota</taxon>
        <taxon>Metazoa</taxon>
        <taxon>Chordata</taxon>
        <taxon>Craniata</taxon>
        <taxon>Vertebrata</taxon>
        <taxon>Euteleostomi</taxon>
        <taxon>Mammalia</taxon>
        <taxon>Eutheria</taxon>
        <taxon>Laurasiatheria</taxon>
        <taxon>Carnivora</taxon>
        <taxon>Caniformia</taxon>
        <taxon>Musteloidea</taxon>
        <taxon>Mustelidae</taxon>
        <taxon>Mustelinae</taxon>
        <taxon>Mustela</taxon>
    </lineage>
</organism>
<dbReference type="Ensembl" id="ENSMPUT00000020328.1">
    <property type="protein sequence ID" value="ENSMPUP00000020041.1"/>
    <property type="gene ID" value="ENSMPUG00000020176.1"/>
</dbReference>
<protein>
    <submittedName>
        <fullName evidence="2">Uncharacterized protein</fullName>
    </submittedName>
</protein>
<name>M3Z8X7_MUSPF</name>